<dbReference type="AlphaFoldDB" id="A0A3N4NG97"/>
<reference evidence="1 2" key="1">
    <citation type="submission" date="2018-11" db="EMBL/GenBank/DDBJ databases">
        <title>Neisseria weixii sp. nov. isolated from the rectal contents of plateau pika (Ochotona cruzoniae).</title>
        <authorList>
            <person name="Zhang G."/>
        </authorList>
    </citation>
    <scope>NUCLEOTIDE SEQUENCE [LARGE SCALE GENOMIC DNA]</scope>
    <source>
        <strain evidence="1 2">10009</strain>
    </source>
</reference>
<comment type="caution">
    <text evidence="1">The sequence shown here is derived from an EMBL/GenBank/DDBJ whole genome shotgun (WGS) entry which is preliminary data.</text>
</comment>
<sequence>MFGLIKSKQKTAIKNLVNATEEALNSLYGSMEGDDTLLERLGVDRQYAFDAIMADDEVAACLEDLRAAMLSKPFRVYGENLDEETSDRLWKTLRRQLPNLVEIVLAARLGGYGVARYVYAPEPDGFIGIRQVSNKAGELYRFRPWRDGSLVYRGVGGEEPCDTNIQYLFLAHRPTSTNPAGEMAAARLYAPVALRKKGFVYAAQFITRYAQPYLVAQIQANDETEHNGFLGRLYQMINGGAMTINREDTIQMLQNSADGQAFKRLESLANARIQKTLLGKVKTSDLETSSRAAQETEEAARVERIGAYMMMLSQACQHFIDALVMVNNVWGVGINAPKGVWFEFEEEVKVDVQRAERDKKYLESGSLRLTADYYRDVLGFDEAHFEIAEPVAATVQAAQLAMRLSDGLNNANQPLTVEQTIMQPKIQAVLSALEECNDYAEFEARLPELDLSQTDNILIQRLVSDGLKAWSEGATDE</sequence>
<dbReference type="RefSeq" id="WP_123804363.1">
    <property type="nucleotide sequence ID" value="NZ_RPFL01000020.1"/>
</dbReference>
<dbReference type="EMBL" id="RPFL01000020">
    <property type="protein sequence ID" value="RPD86213.1"/>
    <property type="molecule type" value="Genomic_DNA"/>
</dbReference>
<dbReference type="Proteomes" id="UP000272412">
    <property type="component" value="Unassembled WGS sequence"/>
</dbReference>
<name>A0A3N4NG97_9NEIS</name>
<evidence type="ECO:0000313" key="1">
    <source>
        <dbReference type="EMBL" id="RPD86213.1"/>
    </source>
</evidence>
<gene>
    <name evidence="1" type="ORF">EGK74_08185</name>
</gene>
<protein>
    <submittedName>
        <fullName evidence="1">DUF935 family protein</fullName>
    </submittedName>
</protein>
<keyword evidence="2" id="KW-1185">Reference proteome</keyword>
<organism evidence="1 2">
    <name type="scientific">Neisseria weixii</name>
    <dbReference type="NCBI Taxonomy" id="1853276"/>
    <lineage>
        <taxon>Bacteria</taxon>
        <taxon>Pseudomonadati</taxon>
        <taxon>Pseudomonadota</taxon>
        <taxon>Betaproteobacteria</taxon>
        <taxon>Neisseriales</taxon>
        <taxon>Neisseriaceae</taxon>
        <taxon>Neisseria</taxon>
    </lineage>
</organism>
<dbReference type="Pfam" id="PF06074">
    <property type="entry name" value="Portal_Mu"/>
    <property type="match status" value="1"/>
</dbReference>
<dbReference type="OrthoDB" id="8613757at2"/>
<dbReference type="InterPro" id="IPR009279">
    <property type="entry name" value="Portal_Mu"/>
</dbReference>
<accession>A0A3N4NG97</accession>
<proteinExistence type="predicted"/>
<evidence type="ECO:0000313" key="2">
    <source>
        <dbReference type="Proteomes" id="UP000272412"/>
    </source>
</evidence>